<feature type="region of interest" description="Disordered" evidence="2">
    <location>
        <begin position="1"/>
        <end position="33"/>
    </location>
</feature>
<dbReference type="SUPFAM" id="SSF143437">
    <property type="entry name" value="THUMP domain-like"/>
    <property type="match status" value="1"/>
</dbReference>
<dbReference type="PANTHER" id="PTHR13452">
    <property type="entry name" value="THUMP DOMAIN CONTAINING PROTEIN 1-RELATED"/>
    <property type="match status" value="1"/>
</dbReference>
<keyword evidence="5" id="KW-1185">Reference proteome</keyword>
<proteinExistence type="predicted"/>
<dbReference type="PROSITE" id="PS51165">
    <property type="entry name" value="THUMP"/>
    <property type="match status" value="1"/>
</dbReference>
<protein>
    <submittedName>
        <fullName evidence="4">THUMP domain-containing protein</fullName>
    </submittedName>
</protein>
<keyword evidence="1" id="KW-0694">RNA-binding</keyword>
<dbReference type="STRING" id="35608.A0A2U1LRY5"/>
<feature type="compositionally biased region" description="Basic residues" evidence="2">
    <location>
        <begin position="12"/>
        <end position="29"/>
    </location>
</feature>
<feature type="region of interest" description="Disordered" evidence="2">
    <location>
        <begin position="71"/>
        <end position="181"/>
    </location>
</feature>
<comment type="caution">
    <text evidence="4">The sequence shown here is derived from an EMBL/GenBank/DDBJ whole genome shotgun (WGS) entry which is preliminary data.</text>
</comment>
<dbReference type="FunFam" id="3.30.2300.10:FF:000001">
    <property type="entry name" value="THUMP domain-containing protein 1"/>
    <property type="match status" value="1"/>
</dbReference>
<name>A0A2U1LRY5_ARTAN</name>
<dbReference type="GO" id="GO:0006400">
    <property type="term" value="P:tRNA modification"/>
    <property type="evidence" value="ECO:0007669"/>
    <property type="project" value="InterPro"/>
</dbReference>
<feature type="compositionally biased region" description="Basic and acidic residues" evidence="2">
    <location>
        <begin position="142"/>
        <end position="181"/>
    </location>
</feature>
<evidence type="ECO:0000313" key="5">
    <source>
        <dbReference type="Proteomes" id="UP000245207"/>
    </source>
</evidence>
<dbReference type="Gene3D" id="3.30.2300.10">
    <property type="entry name" value="THUMP superfamily"/>
    <property type="match status" value="1"/>
</dbReference>
<dbReference type="EMBL" id="PKPP01008037">
    <property type="protein sequence ID" value="PWA51755.1"/>
    <property type="molecule type" value="Genomic_DNA"/>
</dbReference>
<dbReference type="GO" id="GO:0003723">
    <property type="term" value="F:RNA binding"/>
    <property type="evidence" value="ECO:0007669"/>
    <property type="project" value="UniProtKB-UniRule"/>
</dbReference>
<feature type="compositionally biased region" description="Acidic residues" evidence="2">
    <location>
        <begin position="95"/>
        <end position="107"/>
    </location>
</feature>
<evidence type="ECO:0000259" key="3">
    <source>
        <dbReference type="PROSITE" id="PS51165"/>
    </source>
</evidence>
<dbReference type="InterPro" id="IPR004114">
    <property type="entry name" value="THUMP_dom"/>
</dbReference>
<dbReference type="Pfam" id="PF02926">
    <property type="entry name" value="THUMP"/>
    <property type="match status" value="1"/>
</dbReference>
<sequence length="397" mass="44908">MGGENNNNENNKKRKNHYRPNNKAVKKKGSYPLRPGVQGFFITCDGGRERQASQEAVQVIDSFYEEIVEGKDPDVTHTVLPPKAINKKIKFSYSDSEEDDDNEDDKGEEDKVVAVSDKPSDANNETSLPPHDGEVVSSETQTIEKEKDGKNEIQGHESKKSDEEKQPEKKQRVEKDESKGEVVIKSKVEEKSVDQLIEAELEELKDKSKRRFNYLDTGCNGVVFVQMRKRDEDPTPKEIAHRMISTAAATRKHMSRFILRVLPIEVTCYSSEEEISRAIKPLIAQYFPVEVETPYKHHLLLTITRKLLSKLLSKNSIFQFAVLCEARANSGLDKMKIINVVAQAVPEPHKVDLSNPDRTIVVQIAKTVCCIGVVDKYKELAKYNLRQLTSPDISVKA</sequence>
<dbReference type="InterPro" id="IPR040183">
    <property type="entry name" value="THUMPD1-like"/>
</dbReference>
<organism evidence="4 5">
    <name type="scientific">Artemisia annua</name>
    <name type="common">Sweet wormwood</name>
    <dbReference type="NCBI Taxonomy" id="35608"/>
    <lineage>
        <taxon>Eukaryota</taxon>
        <taxon>Viridiplantae</taxon>
        <taxon>Streptophyta</taxon>
        <taxon>Embryophyta</taxon>
        <taxon>Tracheophyta</taxon>
        <taxon>Spermatophyta</taxon>
        <taxon>Magnoliopsida</taxon>
        <taxon>eudicotyledons</taxon>
        <taxon>Gunneridae</taxon>
        <taxon>Pentapetalae</taxon>
        <taxon>asterids</taxon>
        <taxon>campanulids</taxon>
        <taxon>Asterales</taxon>
        <taxon>Asteraceae</taxon>
        <taxon>Asteroideae</taxon>
        <taxon>Anthemideae</taxon>
        <taxon>Artemisiinae</taxon>
        <taxon>Artemisia</taxon>
    </lineage>
</organism>
<evidence type="ECO:0000313" key="4">
    <source>
        <dbReference type="EMBL" id="PWA51755.1"/>
    </source>
</evidence>
<dbReference type="PANTHER" id="PTHR13452:SF10">
    <property type="entry name" value="THUMP DOMAIN-CONTAINING PROTEIN 1"/>
    <property type="match status" value="1"/>
</dbReference>
<feature type="domain" description="THUMP" evidence="3">
    <location>
        <begin position="246"/>
        <end position="375"/>
    </location>
</feature>
<reference evidence="4 5" key="1">
    <citation type="journal article" date="2018" name="Mol. Plant">
        <title>The genome of Artemisia annua provides insight into the evolution of Asteraceae family and artemisinin biosynthesis.</title>
        <authorList>
            <person name="Shen Q."/>
            <person name="Zhang L."/>
            <person name="Liao Z."/>
            <person name="Wang S."/>
            <person name="Yan T."/>
            <person name="Shi P."/>
            <person name="Liu M."/>
            <person name="Fu X."/>
            <person name="Pan Q."/>
            <person name="Wang Y."/>
            <person name="Lv Z."/>
            <person name="Lu X."/>
            <person name="Zhang F."/>
            <person name="Jiang W."/>
            <person name="Ma Y."/>
            <person name="Chen M."/>
            <person name="Hao X."/>
            <person name="Li L."/>
            <person name="Tang Y."/>
            <person name="Lv G."/>
            <person name="Zhou Y."/>
            <person name="Sun X."/>
            <person name="Brodelius P.E."/>
            <person name="Rose J.K.C."/>
            <person name="Tang K."/>
        </authorList>
    </citation>
    <scope>NUCLEOTIDE SEQUENCE [LARGE SCALE GENOMIC DNA]</scope>
    <source>
        <strain evidence="5">cv. Huhao1</strain>
        <tissue evidence="4">Leaf</tissue>
    </source>
</reference>
<dbReference type="CDD" id="cd11717">
    <property type="entry name" value="THUMP_THUMPD1_like"/>
    <property type="match status" value="1"/>
</dbReference>
<evidence type="ECO:0000256" key="1">
    <source>
        <dbReference type="PROSITE-ProRule" id="PRU00529"/>
    </source>
</evidence>
<accession>A0A2U1LRY5</accession>
<gene>
    <name evidence="4" type="ORF">CTI12_AA460240</name>
</gene>
<evidence type="ECO:0000256" key="2">
    <source>
        <dbReference type="SAM" id="MobiDB-lite"/>
    </source>
</evidence>
<dbReference type="AlphaFoldDB" id="A0A2U1LRY5"/>
<dbReference type="OrthoDB" id="367221at2759"/>
<dbReference type="Proteomes" id="UP000245207">
    <property type="component" value="Unassembled WGS sequence"/>
</dbReference>